<name>A0A1B7LFF1_9FIRM</name>
<protein>
    <submittedName>
        <fullName evidence="1">Uncharacterized protein</fullName>
    </submittedName>
</protein>
<keyword evidence="2" id="KW-1185">Reference proteome</keyword>
<evidence type="ECO:0000313" key="2">
    <source>
        <dbReference type="Proteomes" id="UP000078532"/>
    </source>
</evidence>
<dbReference type="EMBL" id="LYVF01000137">
    <property type="protein sequence ID" value="OAT82293.1"/>
    <property type="molecule type" value="Genomic_DNA"/>
</dbReference>
<evidence type="ECO:0000313" key="1">
    <source>
        <dbReference type="EMBL" id="OAT82293.1"/>
    </source>
</evidence>
<gene>
    <name evidence="1" type="ORF">A6M21_09045</name>
</gene>
<dbReference type="STRING" id="1838280.A6M21_09045"/>
<sequence length="66" mass="7412">MLKIHDLDFYRANPQGYVINAYLNMGSGIMSHLKHELINLFTGEPSEKAIAHTISPHIAMALISIY</sequence>
<reference evidence="1 2" key="1">
    <citation type="submission" date="2016-04" db="EMBL/GenBank/DDBJ databases">
        <authorList>
            <person name="Evans L.H."/>
            <person name="Alamgir A."/>
            <person name="Owens N."/>
            <person name="Weber N.D."/>
            <person name="Virtaneva K."/>
            <person name="Barbian K."/>
            <person name="Babar A."/>
            <person name="Rosenke K."/>
        </authorList>
    </citation>
    <scope>NUCLEOTIDE SEQUENCE [LARGE SCALE GENOMIC DNA]</scope>
    <source>
        <strain evidence="1 2">LMa1</strain>
    </source>
</reference>
<accession>A0A1B7LFF1</accession>
<comment type="caution">
    <text evidence="1">The sequence shown here is derived from an EMBL/GenBank/DDBJ whole genome shotgun (WGS) entry which is preliminary data.</text>
</comment>
<organism evidence="1 2">
    <name type="scientific">Desulfotomaculum copahuensis</name>
    <dbReference type="NCBI Taxonomy" id="1838280"/>
    <lineage>
        <taxon>Bacteria</taxon>
        <taxon>Bacillati</taxon>
        <taxon>Bacillota</taxon>
        <taxon>Clostridia</taxon>
        <taxon>Eubacteriales</taxon>
        <taxon>Desulfotomaculaceae</taxon>
        <taxon>Desulfotomaculum</taxon>
    </lineage>
</organism>
<proteinExistence type="predicted"/>
<dbReference type="Proteomes" id="UP000078532">
    <property type="component" value="Unassembled WGS sequence"/>
</dbReference>
<dbReference type="AlphaFoldDB" id="A0A1B7LFF1"/>